<feature type="domain" description="Lipocalin/cytosolic fatty-acid binding" evidence="4">
    <location>
        <begin position="94"/>
        <end position="174"/>
    </location>
</feature>
<dbReference type="GO" id="GO:0000302">
    <property type="term" value="P:response to reactive oxygen species"/>
    <property type="evidence" value="ECO:0007669"/>
    <property type="project" value="TreeGrafter"/>
</dbReference>
<dbReference type="InterPro" id="IPR000566">
    <property type="entry name" value="Lipocln_cytosolic_FA-bd_dom"/>
</dbReference>
<evidence type="ECO:0000256" key="2">
    <source>
        <dbReference type="ARBA" id="ARBA00023157"/>
    </source>
</evidence>
<dbReference type="GO" id="GO:0005737">
    <property type="term" value="C:cytoplasm"/>
    <property type="evidence" value="ECO:0007669"/>
    <property type="project" value="TreeGrafter"/>
</dbReference>
<organism evidence="5 6">
    <name type="scientific">Henosepilachna vigintioctopunctata</name>
    <dbReference type="NCBI Taxonomy" id="420089"/>
    <lineage>
        <taxon>Eukaryota</taxon>
        <taxon>Metazoa</taxon>
        <taxon>Ecdysozoa</taxon>
        <taxon>Arthropoda</taxon>
        <taxon>Hexapoda</taxon>
        <taxon>Insecta</taxon>
        <taxon>Pterygota</taxon>
        <taxon>Neoptera</taxon>
        <taxon>Endopterygota</taxon>
        <taxon>Coleoptera</taxon>
        <taxon>Polyphaga</taxon>
        <taxon>Cucujiformia</taxon>
        <taxon>Coccinelloidea</taxon>
        <taxon>Coccinellidae</taxon>
        <taxon>Epilachninae</taxon>
        <taxon>Epilachnini</taxon>
        <taxon>Henosepilachna</taxon>
    </lineage>
</organism>
<evidence type="ECO:0000256" key="1">
    <source>
        <dbReference type="ARBA" id="ARBA00006889"/>
    </source>
</evidence>
<dbReference type="PANTHER" id="PTHR10612">
    <property type="entry name" value="APOLIPOPROTEIN D"/>
    <property type="match status" value="1"/>
</dbReference>
<keyword evidence="2" id="KW-1015">Disulfide bond</keyword>
<keyword evidence="3" id="KW-0732">Signal</keyword>
<gene>
    <name evidence="5" type="ORF">WA026_000960</name>
</gene>
<protein>
    <recommendedName>
        <fullName evidence="4">Lipocalin/cytosolic fatty-acid binding domain-containing protein</fullName>
    </recommendedName>
</protein>
<evidence type="ECO:0000256" key="3">
    <source>
        <dbReference type="PIRNR" id="PIRNR036893"/>
    </source>
</evidence>
<dbReference type="Pfam" id="PF00061">
    <property type="entry name" value="Lipocalin"/>
    <property type="match status" value="1"/>
</dbReference>
<comment type="caution">
    <text evidence="5">The sequence shown here is derived from an EMBL/GenBank/DDBJ whole genome shotgun (WGS) entry which is preliminary data.</text>
</comment>
<evidence type="ECO:0000259" key="4">
    <source>
        <dbReference type="Pfam" id="PF00061"/>
    </source>
</evidence>
<dbReference type="EMBL" id="JARQZJ010000121">
    <property type="protein sequence ID" value="KAK9888734.1"/>
    <property type="molecule type" value="Genomic_DNA"/>
</dbReference>
<dbReference type="AlphaFoldDB" id="A0AAW1VA34"/>
<proteinExistence type="inferred from homology"/>
<dbReference type="PANTHER" id="PTHR10612:SF34">
    <property type="entry name" value="APOLIPOPROTEIN D"/>
    <property type="match status" value="1"/>
</dbReference>
<dbReference type="SUPFAM" id="SSF50814">
    <property type="entry name" value="Lipocalins"/>
    <property type="match status" value="1"/>
</dbReference>
<comment type="similarity">
    <text evidence="1 3">Belongs to the calycin superfamily. Lipocalin family.</text>
</comment>
<evidence type="ECO:0000313" key="5">
    <source>
        <dbReference type="EMBL" id="KAK9888734.1"/>
    </source>
</evidence>
<accession>A0AAW1VA34</accession>
<dbReference type="Gene3D" id="2.40.128.20">
    <property type="match status" value="1"/>
</dbReference>
<dbReference type="InterPro" id="IPR022271">
    <property type="entry name" value="Lipocalin_ApoD"/>
</dbReference>
<dbReference type="PIRSF" id="PIRSF036893">
    <property type="entry name" value="Lipocalin_ApoD"/>
    <property type="match status" value="1"/>
</dbReference>
<feature type="signal peptide" evidence="3">
    <location>
        <begin position="1"/>
        <end position="17"/>
    </location>
</feature>
<keyword evidence="6" id="KW-1185">Reference proteome</keyword>
<dbReference type="GO" id="GO:0031409">
    <property type="term" value="F:pigment binding"/>
    <property type="evidence" value="ECO:0007669"/>
    <property type="project" value="InterPro"/>
</dbReference>
<dbReference type="InterPro" id="IPR003057">
    <property type="entry name" value="Invtbrt_color"/>
</dbReference>
<name>A0AAW1VA34_9CUCU</name>
<evidence type="ECO:0000313" key="6">
    <source>
        <dbReference type="Proteomes" id="UP001431783"/>
    </source>
</evidence>
<feature type="chain" id="PRO_5043116395" description="Lipocalin/cytosolic fatty-acid binding domain-containing protein" evidence="3">
    <location>
        <begin position="18"/>
        <end position="178"/>
    </location>
</feature>
<dbReference type="GO" id="GO:0006629">
    <property type="term" value="P:lipid metabolic process"/>
    <property type="evidence" value="ECO:0007669"/>
    <property type="project" value="TreeGrafter"/>
</dbReference>
<dbReference type="InterPro" id="IPR012674">
    <property type="entry name" value="Calycin"/>
</dbReference>
<dbReference type="PRINTS" id="PR01273">
    <property type="entry name" value="INVTBRTCOLOR"/>
</dbReference>
<sequence>MYTYSVIFVLCFYVSYGQVLVFNQCPDLPVQRNFDVEKFMGNWYERNVYTAGSGGDRCNLDTFRSTDCGSFNLNMTDAGDWLVSGRARPIGAEAAKLVVDYFVGANAELPYWILETDYNSYAVAWSCLQSPAATLRYAWVLTRNRNSEEALQRGLSVFEKLSIDTSYLKEVDQNNCSN</sequence>
<reference evidence="5 6" key="1">
    <citation type="submission" date="2023-03" db="EMBL/GenBank/DDBJ databases">
        <title>Genome insight into feeding habits of ladybird beetles.</title>
        <authorList>
            <person name="Li H.-S."/>
            <person name="Huang Y.-H."/>
            <person name="Pang H."/>
        </authorList>
    </citation>
    <scope>NUCLEOTIDE SEQUENCE [LARGE SCALE GENOMIC DNA]</scope>
    <source>
        <strain evidence="5">SYSU_2023b</strain>
        <tissue evidence="5">Whole body</tissue>
    </source>
</reference>
<dbReference type="Proteomes" id="UP001431783">
    <property type="component" value="Unassembled WGS sequence"/>
</dbReference>